<reference evidence="7 8" key="1">
    <citation type="journal article" date="2016" name="Nat. Commun.">
        <title>Thousands of microbial genomes shed light on interconnected biogeochemical processes in an aquifer system.</title>
        <authorList>
            <person name="Anantharaman K."/>
            <person name="Brown C.T."/>
            <person name="Hug L.A."/>
            <person name="Sharon I."/>
            <person name="Castelle C.J."/>
            <person name="Probst A.J."/>
            <person name="Thomas B.C."/>
            <person name="Singh A."/>
            <person name="Wilkins M.J."/>
            <person name="Karaoz U."/>
            <person name="Brodie E.L."/>
            <person name="Williams K.H."/>
            <person name="Hubbard S.S."/>
            <person name="Banfield J.F."/>
        </authorList>
    </citation>
    <scope>NUCLEOTIDE SEQUENCE [LARGE SCALE GENOMIC DNA]</scope>
</reference>
<evidence type="ECO:0000256" key="2">
    <source>
        <dbReference type="ARBA" id="ARBA00022475"/>
    </source>
</evidence>
<keyword evidence="5 6" id="KW-0472">Membrane</keyword>
<dbReference type="AlphaFoldDB" id="A0A1F6TGV3"/>
<proteinExistence type="predicted"/>
<feature type="transmembrane region" description="Helical" evidence="6">
    <location>
        <begin position="101"/>
        <end position="120"/>
    </location>
</feature>
<evidence type="ECO:0000256" key="4">
    <source>
        <dbReference type="ARBA" id="ARBA00022989"/>
    </source>
</evidence>
<feature type="transmembrane region" description="Helical" evidence="6">
    <location>
        <begin position="72"/>
        <end position="95"/>
    </location>
</feature>
<dbReference type="EMBL" id="MFST01000051">
    <property type="protein sequence ID" value="OGI44367.1"/>
    <property type="molecule type" value="Genomic_DNA"/>
</dbReference>
<keyword evidence="4 6" id="KW-1133">Transmembrane helix</keyword>
<sequence length="123" mass="12939">MTADADALREGIRRVVLTQVLITLSVAAVFWYVRDRHQALAALYGGAAALLSGVWLARGVRRAGARPDQGGILGALYANAVVRYAAAILLLGLGLGWLRLAPVPLVCAFAAAQLGVLAHIRRA</sequence>
<organism evidence="7 8">
    <name type="scientific">Candidatus Muproteobacteria bacterium RBG_16_65_31</name>
    <dbReference type="NCBI Taxonomy" id="1817759"/>
    <lineage>
        <taxon>Bacteria</taxon>
        <taxon>Pseudomonadati</taxon>
        <taxon>Pseudomonadota</taxon>
        <taxon>Candidatus Muproteobacteria</taxon>
    </lineage>
</organism>
<dbReference type="Pfam" id="PF03899">
    <property type="entry name" value="ATP-synt_I"/>
    <property type="match status" value="1"/>
</dbReference>
<dbReference type="GO" id="GO:0005886">
    <property type="term" value="C:plasma membrane"/>
    <property type="evidence" value="ECO:0007669"/>
    <property type="project" value="UniProtKB-SubCell"/>
</dbReference>
<comment type="subcellular location">
    <subcellularLocation>
        <location evidence="1">Cell membrane</location>
        <topology evidence="1">Multi-pass membrane protein</topology>
    </subcellularLocation>
</comment>
<comment type="caution">
    <text evidence="7">The sequence shown here is derived from an EMBL/GenBank/DDBJ whole genome shotgun (WGS) entry which is preliminary data.</text>
</comment>
<feature type="transmembrane region" description="Helical" evidence="6">
    <location>
        <begin position="12"/>
        <end position="33"/>
    </location>
</feature>
<dbReference type="Proteomes" id="UP000179344">
    <property type="component" value="Unassembled WGS sequence"/>
</dbReference>
<evidence type="ECO:0000256" key="3">
    <source>
        <dbReference type="ARBA" id="ARBA00022692"/>
    </source>
</evidence>
<keyword evidence="2" id="KW-1003">Cell membrane</keyword>
<evidence type="ECO:0000256" key="5">
    <source>
        <dbReference type="ARBA" id="ARBA00023136"/>
    </source>
</evidence>
<accession>A0A1F6TGV3</accession>
<feature type="transmembrane region" description="Helical" evidence="6">
    <location>
        <begin position="39"/>
        <end position="60"/>
    </location>
</feature>
<gene>
    <name evidence="7" type="ORF">A2V92_05160</name>
</gene>
<dbReference type="InterPro" id="IPR005598">
    <property type="entry name" value="ATP_synth_I"/>
</dbReference>
<keyword evidence="3 6" id="KW-0812">Transmembrane</keyword>
<evidence type="ECO:0000256" key="1">
    <source>
        <dbReference type="ARBA" id="ARBA00004651"/>
    </source>
</evidence>
<evidence type="ECO:0008006" key="9">
    <source>
        <dbReference type="Google" id="ProtNLM"/>
    </source>
</evidence>
<evidence type="ECO:0000256" key="6">
    <source>
        <dbReference type="SAM" id="Phobius"/>
    </source>
</evidence>
<evidence type="ECO:0000313" key="7">
    <source>
        <dbReference type="EMBL" id="OGI44367.1"/>
    </source>
</evidence>
<protein>
    <recommendedName>
        <fullName evidence="9">ATP synthase subunit I</fullName>
    </recommendedName>
</protein>
<evidence type="ECO:0000313" key="8">
    <source>
        <dbReference type="Proteomes" id="UP000179344"/>
    </source>
</evidence>
<name>A0A1F6TGV3_9PROT</name>